<reference evidence="1" key="1">
    <citation type="submission" date="2023-11" db="EMBL/GenBank/DDBJ databases">
        <title>Gracilibacillus pellucida a moderately halophilic bacterium isolated from saline soil in Xinjiang province.</title>
        <authorList>
            <person name="Zhang Z."/>
            <person name="Tan F."/>
            <person name="Wang Y."/>
            <person name="Xia M."/>
        </authorList>
    </citation>
    <scope>NUCLEOTIDE SEQUENCE</scope>
    <source>
        <strain evidence="1">S3-1-1</strain>
    </source>
</reference>
<proteinExistence type="predicted"/>
<gene>
    <name evidence="1" type="ORF">SH601_01415</name>
</gene>
<sequence length="434" mass="51598">MTTTTHQKVIWHGFVEFIGFFPVLMLVGVLFFHEPVQYLWFVCLFLLFVCGYTVRQLLQNRWFVIGMMAVIAIVLHIVMAPTIWAILLGVIVGFVVNYRGIQHAENDWHAIFPIRFFWMLCMPLYFVFYLIFRYTSSLSDFQHWISVAGFIFIAILLFMTNQDHLQKESLAKGKKRIGPEITKLNRVYLVIMLLIVFALTNFQVVQSALFHGLRSIIQSFVWFVSLFGGGEEVVVEEPSQSMERPMLPSEETDPSWIREWVETITYVIGGILVVLTVLLFVAMLFKKFRRFVIRAVRALWQTMQQVFGKTSDQETHTDYQDEKESLMDWKKWRKENREKLYSVVQRVTRRKPKFNQLSSEERVRFLYNKLASELREMDKWHPSLTAHEVLYLTENREKLKQLEKWYDDIRYGQKSIDHETTVKLEQLWQELNQK</sequence>
<accession>A0ACC6M118</accession>
<protein>
    <submittedName>
        <fullName evidence="1">Uncharacterized protein</fullName>
    </submittedName>
</protein>
<dbReference type="EMBL" id="JAWZSR010000001">
    <property type="protein sequence ID" value="MDX8044632.1"/>
    <property type="molecule type" value="Genomic_DNA"/>
</dbReference>
<name>A0ACC6M118_9BACI</name>
<comment type="caution">
    <text evidence="1">The sequence shown here is derived from an EMBL/GenBank/DDBJ whole genome shotgun (WGS) entry which is preliminary data.</text>
</comment>
<evidence type="ECO:0000313" key="1">
    <source>
        <dbReference type="EMBL" id="MDX8044632.1"/>
    </source>
</evidence>
<keyword evidence="2" id="KW-1185">Reference proteome</keyword>
<evidence type="ECO:0000313" key="2">
    <source>
        <dbReference type="Proteomes" id="UP001277972"/>
    </source>
</evidence>
<dbReference type="Proteomes" id="UP001277972">
    <property type="component" value="Unassembled WGS sequence"/>
</dbReference>
<organism evidence="1 2">
    <name type="scientific">Gracilibacillus pellucidus</name>
    <dbReference type="NCBI Taxonomy" id="3095368"/>
    <lineage>
        <taxon>Bacteria</taxon>
        <taxon>Bacillati</taxon>
        <taxon>Bacillota</taxon>
        <taxon>Bacilli</taxon>
        <taxon>Bacillales</taxon>
        <taxon>Bacillaceae</taxon>
        <taxon>Gracilibacillus</taxon>
    </lineage>
</organism>